<proteinExistence type="predicted"/>
<evidence type="ECO:0000313" key="3">
    <source>
        <dbReference type="Proteomes" id="UP000310066"/>
    </source>
</evidence>
<feature type="region of interest" description="Disordered" evidence="1">
    <location>
        <begin position="82"/>
        <end position="126"/>
    </location>
</feature>
<gene>
    <name evidence="2" type="ORF">B0A54_06090</name>
</gene>
<organism evidence="2 3">
    <name type="scientific">Friedmanniomyces endolithicus</name>
    <dbReference type="NCBI Taxonomy" id="329885"/>
    <lineage>
        <taxon>Eukaryota</taxon>
        <taxon>Fungi</taxon>
        <taxon>Dikarya</taxon>
        <taxon>Ascomycota</taxon>
        <taxon>Pezizomycotina</taxon>
        <taxon>Dothideomycetes</taxon>
        <taxon>Dothideomycetidae</taxon>
        <taxon>Mycosphaerellales</taxon>
        <taxon>Teratosphaeriaceae</taxon>
        <taxon>Friedmanniomyces</taxon>
    </lineage>
</organism>
<feature type="region of interest" description="Disordered" evidence="1">
    <location>
        <begin position="41"/>
        <end position="68"/>
    </location>
</feature>
<reference evidence="2 3" key="1">
    <citation type="submission" date="2017-03" db="EMBL/GenBank/DDBJ databases">
        <title>Genomes of endolithic fungi from Antarctica.</title>
        <authorList>
            <person name="Coleine C."/>
            <person name="Masonjones S."/>
            <person name="Stajich J.E."/>
        </authorList>
    </citation>
    <scope>NUCLEOTIDE SEQUENCE [LARGE SCALE GENOMIC DNA]</scope>
    <source>
        <strain evidence="2 3">CCFEE 5311</strain>
    </source>
</reference>
<evidence type="ECO:0000256" key="1">
    <source>
        <dbReference type="SAM" id="MobiDB-lite"/>
    </source>
</evidence>
<evidence type="ECO:0000313" key="2">
    <source>
        <dbReference type="EMBL" id="TKA43142.1"/>
    </source>
</evidence>
<dbReference type="Proteomes" id="UP000310066">
    <property type="component" value="Unassembled WGS sequence"/>
</dbReference>
<comment type="caution">
    <text evidence="2">The sequence shown here is derived from an EMBL/GenBank/DDBJ whole genome shotgun (WGS) entry which is preliminary data.</text>
</comment>
<protein>
    <submittedName>
        <fullName evidence="2">Uncharacterized protein</fullName>
    </submittedName>
</protein>
<name>A0A4U0V4B7_9PEZI</name>
<dbReference type="EMBL" id="NAJP01000020">
    <property type="protein sequence ID" value="TKA43142.1"/>
    <property type="molecule type" value="Genomic_DNA"/>
</dbReference>
<accession>A0A4U0V4B7</accession>
<feature type="compositionally biased region" description="Low complexity" evidence="1">
    <location>
        <begin position="43"/>
        <end position="68"/>
    </location>
</feature>
<dbReference type="AlphaFoldDB" id="A0A4U0V4B7"/>
<feature type="compositionally biased region" description="Basic and acidic residues" evidence="1">
    <location>
        <begin position="109"/>
        <end position="119"/>
    </location>
</feature>
<sequence length="126" mass="13061">MARGYGYGYNGQMLPFGGAALTGLYMSGPYDYGNGGGYGGRSSNGFSGRSSTANGGRSSTGFSSGSGLSSCFSGMGSRINTIFSGSDRGSSGTGSVSGFGGRGRRRSRHSDGYEDHRDWSTNYLRY</sequence>
<feature type="compositionally biased region" description="Gly residues" evidence="1">
    <location>
        <begin position="91"/>
        <end position="101"/>
    </location>
</feature>